<dbReference type="PANTHER" id="PTHR35399:SF2">
    <property type="entry name" value="DUF839 DOMAIN-CONTAINING PROTEIN"/>
    <property type="match status" value="1"/>
</dbReference>
<organism evidence="2 3">
    <name type="scientific">Henriciella pelagia</name>
    <dbReference type="NCBI Taxonomy" id="1977912"/>
    <lineage>
        <taxon>Bacteria</taxon>
        <taxon>Pseudomonadati</taxon>
        <taxon>Pseudomonadota</taxon>
        <taxon>Alphaproteobacteria</taxon>
        <taxon>Hyphomonadales</taxon>
        <taxon>Hyphomonadaceae</taxon>
        <taxon>Henriciella</taxon>
    </lineage>
</organism>
<sequence>MADSTIQKPGAAFDDSENYGSNPSGNRRFSDVLSAVSSSRRHVLRGGLLGAAAGFLAPSMAHAHKGRKDDDDRRGKGHGRRDKLIDFEDVTIAQATADQSMPTISSDYEYQAFIPWGTPIEPGVVAEYAGDPSTRPTPEEAALQVGIGHDGMHFFPERSAHHKYGKGSSCHKGMLAVNHEYGGNQHVLGKPSPTSLTDVRLMQNVMGVSVIAIEKRYRSWEVVASPNTRRITANTPMAFSGPVAGSEYLDNPAGNIPLGTINNCGSGATPWGTYLTCEENFNGYFGTNNPAWSPSASQARYGFAAGGFGYDWHSFDKRFDLGDEDYANECNRFGWIVEIDPYDATQMPVKRTALGRFKHEAIAIGECRNGRIAAYMGDDQADDYCYRYVSDKSWKQAIADGESPLDHGTLYVARFNSDFTGEWLELSIDNPALAGHFASQAELLVNTRLAADIVGATPMDRPEWTTVARDGSVFWTLTNNSGRTAPNAANPQAPNSDGHIIRTKDTDDFLGDSFTWEIFLLASSTRGTPGVFTDPDAAFVDPEGRLFIGTDGGQPDGLQDQVVVLDTSEDDPKPRRLLVGVRNDELTGWAHTPDYRTAFVNVQHPGDGNPALTSFPAPFNGTTIPRDATLIITRKDNGVVGS</sequence>
<evidence type="ECO:0000313" key="3">
    <source>
        <dbReference type="Proteomes" id="UP000628854"/>
    </source>
</evidence>
<name>A0ABQ1JYV7_9PROT</name>
<reference evidence="3" key="1">
    <citation type="journal article" date="2019" name="Int. J. Syst. Evol. Microbiol.">
        <title>The Global Catalogue of Microorganisms (GCM) 10K type strain sequencing project: providing services to taxonomists for standard genome sequencing and annotation.</title>
        <authorList>
            <consortium name="The Broad Institute Genomics Platform"/>
            <consortium name="The Broad Institute Genome Sequencing Center for Infectious Disease"/>
            <person name="Wu L."/>
            <person name="Ma J."/>
        </authorList>
    </citation>
    <scope>NUCLEOTIDE SEQUENCE [LARGE SCALE GENOMIC DNA]</scope>
    <source>
        <strain evidence="3">CGMCC 1.15928</strain>
    </source>
</reference>
<feature type="region of interest" description="Disordered" evidence="1">
    <location>
        <begin position="61"/>
        <end position="82"/>
    </location>
</feature>
<dbReference type="Pfam" id="PF05787">
    <property type="entry name" value="PhoX"/>
    <property type="match status" value="1"/>
</dbReference>
<evidence type="ECO:0008006" key="4">
    <source>
        <dbReference type="Google" id="ProtNLM"/>
    </source>
</evidence>
<accession>A0ABQ1JYV7</accession>
<dbReference type="InterPro" id="IPR006311">
    <property type="entry name" value="TAT_signal"/>
</dbReference>
<proteinExistence type="predicted"/>
<feature type="compositionally biased region" description="Polar residues" evidence="1">
    <location>
        <begin position="18"/>
        <end position="27"/>
    </location>
</feature>
<keyword evidence="3" id="KW-1185">Reference proteome</keyword>
<protein>
    <recommendedName>
        <fullName evidence="4">PhoX family phosphatase</fullName>
    </recommendedName>
</protein>
<evidence type="ECO:0000313" key="2">
    <source>
        <dbReference type="EMBL" id="GGB77903.1"/>
    </source>
</evidence>
<dbReference type="PANTHER" id="PTHR35399">
    <property type="entry name" value="SLR8030 PROTEIN"/>
    <property type="match status" value="1"/>
</dbReference>
<evidence type="ECO:0000256" key="1">
    <source>
        <dbReference type="SAM" id="MobiDB-lite"/>
    </source>
</evidence>
<dbReference type="InterPro" id="IPR008557">
    <property type="entry name" value="PhoX"/>
</dbReference>
<dbReference type="Proteomes" id="UP000628854">
    <property type="component" value="Unassembled WGS sequence"/>
</dbReference>
<comment type="caution">
    <text evidence="2">The sequence shown here is derived from an EMBL/GenBank/DDBJ whole genome shotgun (WGS) entry which is preliminary data.</text>
</comment>
<gene>
    <name evidence="2" type="ORF">GCM10011503_28350</name>
</gene>
<dbReference type="PROSITE" id="PS51318">
    <property type="entry name" value="TAT"/>
    <property type="match status" value="1"/>
</dbReference>
<dbReference type="RefSeq" id="WP_084393192.1">
    <property type="nucleotide sequence ID" value="NZ_BMKF01000002.1"/>
</dbReference>
<feature type="region of interest" description="Disordered" evidence="1">
    <location>
        <begin position="1"/>
        <end position="28"/>
    </location>
</feature>
<dbReference type="EMBL" id="BMKF01000002">
    <property type="protein sequence ID" value="GGB77903.1"/>
    <property type="molecule type" value="Genomic_DNA"/>
</dbReference>